<dbReference type="AlphaFoldDB" id="A0A147BG77"/>
<sequence>RCKSCALTSKFPEKWLFDALCYQILALQICDRPLYGSVVELPGFVSIEETMAEGNECVLEAWRLKYMPCSFHLVGLLYSETCTLGGCLYVEREAKSAYSTTTRVTIGYVMFRSPPSCVSYLGHYDQGYRLPAI</sequence>
<dbReference type="EMBL" id="GEGO01006109">
    <property type="protein sequence ID" value="JAR89295.1"/>
    <property type="molecule type" value="Transcribed_RNA"/>
</dbReference>
<name>A0A147BG77_IXORI</name>
<feature type="non-terminal residue" evidence="1">
    <location>
        <position position="133"/>
    </location>
</feature>
<reference evidence="1" key="1">
    <citation type="journal article" date="2018" name="PLoS Negl. Trop. Dis.">
        <title>Sialome diversity of ticks revealed by RNAseq of single tick salivary glands.</title>
        <authorList>
            <person name="Perner J."/>
            <person name="Kropackova S."/>
            <person name="Kopacek P."/>
            <person name="Ribeiro J.M."/>
        </authorList>
    </citation>
    <scope>NUCLEOTIDE SEQUENCE</scope>
    <source>
        <strain evidence="1">Siblings of single egg batch collected in Ceske Budejovice</strain>
        <tissue evidence="1">Salivary glands</tissue>
    </source>
</reference>
<protein>
    <submittedName>
        <fullName evidence="1">Uncharacterized protein</fullName>
    </submittedName>
</protein>
<accession>A0A147BG77</accession>
<proteinExistence type="predicted"/>
<organism evidence="1">
    <name type="scientific">Ixodes ricinus</name>
    <name type="common">Common tick</name>
    <name type="synonym">Acarus ricinus</name>
    <dbReference type="NCBI Taxonomy" id="34613"/>
    <lineage>
        <taxon>Eukaryota</taxon>
        <taxon>Metazoa</taxon>
        <taxon>Ecdysozoa</taxon>
        <taxon>Arthropoda</taxon>
        <taxon>Chelicerata</taxon>
        <taxon>Arachnida</taxon>
        <taxon>Acari</taxon>
        <taxon>Parasitiformes</taxon>
        <taxon>Ixodida</taxon>
        <taxon>Ixodoidea</taxon>
        <taxon>Ixodidae</taxon>
        <taxon>Ixodinae</taxon>
        <taxon>Ixodes</taxon>
    </lineage>
</organism>
<feature type="non-terminal residue" evidence="1">
    <location>
        <position position="1"/>
    </location>
</feature>
<evidence type="ECO:0000313" key="1">
    <source>
        <dbReference type="EMBL" id="JAR89295.1"/>
    </source>
</evidence>